<reference evidence="9 10" key="1">
    <citation type="journal article" date="2016" name="Sci. Rep.">
        <title>Peltaster fructicola genome reveals evolution from an invasive phytopathogen to an ectophytic parasite.</title>
        <authorList>
            <person name="Xu C."/>
            <person name="Chen H."/>
            <person name="Gleason M.L."/>
            <person name="Xu J.R."/>
            <person name="Liu H."/>
            <person name="Zhang R."/>
            <person name="Sun G."/>
        </authorList>
    </citation>
    <scope>NUCLEOTIDE SEQUENCE [LARGE SCALE GENOMIC DNA]</scope>
    <source>
        <strain evidence="9 10">LNHT1506</strain>
    </source>
</reference>
<dbReference type="PANTHER" id="PTHR22768:SF0">
    <property type="entry name" value="DNA REPLICATION COMPLEX GINS PROTEIN PSF3"/>
    <property type="match status" value="1"/>
</dbReference>
<evidence type="ECO:0000256" key="4">
    <source>
        <dbReference type="ARBA" id="ARBA00022705"/>
    </source>
</evidence>
<dbReference type="Pfam" id="PF05916">
    <property type="entry name" value="Sld5"/>
    <property type="match status" value="1"/>
</dbReference>
<dbReference type="Proteomes" id="UP000503462">
    <property type="component" value="Chromosome 3"/>
</dbReference>
<evidence type="ECO:0000256" key="3">
    <source>
        <dbReference type="ARBA" id="ARBA00015140"/>
    </source>
</evidence>
<protein>
    <recommendedName>
        <fullName evidence="3 6">DNA replication complex GINS protein PSF3</fullName>
    </recommendedName>
</protein>
<dbReference type="GO" id="GO:1902975">
    <property type="term" value="P:mitotic DNA replication initiation"/>
    <property type="evidence" value="ECO:0007669"/>
    <property type="project" value="TreeGrafter"/>
</dbReference>
<keyword evidence="4 6" id="KW-0235">DNA replication</keyword>
<dbReference type="PANTHER" id="PTHR22768">
    <property type="entry name" value="DNA REPLICATION COMPLEX GINS PROTEIN PSF3"/>
    <property type="match status" value="1"/>
</dbReference>
<dbReference type="Pfam" id="PF22466">
    <property type="entry name" value="PSF3_N"/>
    <property type="match status" value="1"/>
</dbReference>
<dbReference type="InterPro" id="IPR055221">
    <property type="entry name" value="PSF3_N"/>
</dbReference>
<evidence type="ECO:0000313" key="10">
    <source>
        <dbReference type="Proteomes" id="UP000503462"/>
    </source>
</evidence>
<evidence type="ECO:0000256" key="1">
    <source>
        <dbReference type="ARBA" id="ARBA00004123"/>
    </source>
</evidence>
<dbReference type="CDD" id="cd21693">
    <property type="entry name" value="GINS_B_Psf3"/>
    <property type="match status" value="1"/>
</dbReference>
<dbReference type="Gene3D" id="1.20.58.2050">
    <property type="match status" value="1"/>
</dbReference>
<name>A0A6H0XVL6_9PEZI</name>
<comment type="subunit">
    <text evidence="6">Component of the GINS complex.</text>
</comment>
<dbReference type="SUPFAM" id="SSF160059">
    <property type="entry name" value="PriA/YqbF domain"/>
    <property type="match status" value="1"/>
</dbReference>
<comment type="function">
    <text evidence="6">The GINS complex plays an essential role in the initiation of DNA replication.</text>
</comment>
<evidence type="ECO:0000256" key="6">
    <source>
        <dbReference type="RuleBase" id="RU367161"/>
    </source>
</evidence>
<dbReference type="CDD" id="cd11713">
    <property type="entry name" value="GINS_A_psf3"/>
    <property type="match status" value="1"/>
</dbReference>
<evidence type="ECO:0000256" key="2">
    <source>
        <dbReference type="ARBA" id="ARBA00006343"/>
    </source>
</evidence>
<evidence type="ECO:0000256" key="5">
    <source>
        <dbReference type="ARBA" id="ARBA00023242"/>
    </source>
</evidence>
<evidence type="ECO:0000259" key="8">
    <source>
        <dbReference type="Pfam" id="PF22466"/>
    </source>
</evidence>
<dbReference type="InterPro" id="IPR036224">
    <property type="entry name" value="GINS_bundle-like_dom_sf"/>
</dbReference>
<dbReference type="AlphaFoldDB" id="A0A6H0XVL6"/>
<dbReference type="InterPro" id="IPR010492">
    <property type="entry name" value="GINS_Psf3"/>
</dbReference>
<accession>A0A6H0XVL6</accession>
<gene>
    <name evidence="9" type="ORF">AMS68_004218</name>
</gene>
<keyword evidence="10" id="KW-1185">Reference proteome</keyword>
<dbReference type="InterPro" id="IPR021151">
    <property type="entry name" value="GINS_A"/>
</dbReference>
<dbReference type="EMBL" id="CP051141">
    <property type="protein sequence ID" value="QIW98700.1"/>
    <property type="molecule type" value="Genomic_DNA"/>
</dbReference>
<dbReference type="InterPro" id="IPR038437">
    <property type="entry name" value="GINS_Psf3_sf"/>
</dbReference>
<feature type="domain" description="DNA replication complex GINS protein PSF3 N-terminal" evidence="8">
    <location>
        <begin position="4"/>
        <end position="56"/>
    </location>
</feature>
<sequence>MAYYDLNSILTDAQKVPCTFELSVPGLGYLGGNTGADVDQGNKLELPLWLGEMLAVSKPTGDTSLASMDMPAALGQRVINALKADPKSVQLRAQAQHFYALGARMLELFEDDEVVEVLIDTFKKRTAEIADKASNTRNVQSDGNDFVMGLDETERQLFRAAHDGGHAVKKWFEASRIT</sequence>
<feature type="domain" description="GINS subunit" evidence="7">
    <location>
        <begin position="76"/>
        <end position="172"/>
    </location>
</feature>
<proteinExistence type="inferred from homology"/>
<dbReference type="SUPFAM" id="SSF158573">
    <property type="entry name" value="GINS helical bundle-like"/>
    <property type="match status" value="1"/>
</dbReference>
<evidence type="ECO:0000313" key="9">
    <source>
        <dbReference type="EMBL" id="QIW98700.1"/>
    </source>
</evidence>
<evidence type="ECO:0000259" key="7">
    <source>
        <dbReference type="Pfam" id="PF05916"/>
    </source>
</evidence>
<dbReference type="GO" id="GO:0000811">
    <property type="term" value="C:GINS complex"/>
    <property type="evidence" value="ECO:0007669"/>
    <property type="project" value="UniProtKB-UniRule"/>
</dbReference>
<comment type="subcellular location">
    <subcellularLocation>
        <location evidence="1 6">Nucleus</location>
    </subcellularLocation>
</comment>
<organism evidence="9 10">
    <name type="scientific">Peltaster fructicola</name>
    <dbReference type="NCBI Taxonomy" id="286661"/>
    <lineage>
        <taxon>Eukaryota</taxon>
        <taxon>Fungi</taxon>
        <taxon>Dikarya</taxon>
        <taxon>Ascomycota</taxon>
        <taxon>Pezizomycotina</taxon>
        <taxon>Dothideomycetes</taxon>
        <taxon>Dothideomycetes incertae sedis</taxon>
        <taxon>Peltaster</taxon>
    </lineage>
</organism>
<comment type="similarity">
    <text evidence="2 6">Belongs to the GINS3/PSF3 family.</text>
</comment>
<dbReference type="OrthoDB" id="10251744at2759"/>
<keyword evidence="5 6" id="KW-0539">Nucleus</keyword>